<dbReference type="Pfam" id="PF08520">
    <property type="entry name" value="Mitofissin"/>
    <property type="match status" value="2"/>
</dbReference>
<dbReference type="Proteomes" id="UP001220256">
    <property type="component" value="Unassembled WGS sequence"/>
</dbReference>
<evidence type="ECO:0000313" key="1">
    <source>
        <dbReference type="EMBL" id="KAJ5255105.1"/>
    </source>
</evidence>
<sequence length="115" mass="12968">MFGRLTHYAFDAVLFSAFLAGVKRSTGLTTYSACCSSFVLSMWMVELLANSVTPAHPARWVVCAWDLDSPSLNSDKITDNKDIKKWVDNYLGVGEWMMDQSVAVMGSSSWFERRR</sequence>
<organism evidence="1 2">
    <name type="scientific">Penicillium chrysogenum</name>
    <name type="common">Penicillium notatum</name>
    <dbReference type="NCBI Taxonomy" id="5076"/>
    <lineage>
        <taxon>Eukaryota</taxon>
        <taxon>Fungi</taxon>
        <taxon>Dikarya</taxon>
        <taxon>Ascomycota</taxon>
        <taxon>Pezizomycotina</taxon>
        <taxon>Eurotiomycetes</taxon>
        <taxon>Eurotiomycetidae</taxon>
        <taxon>Eurotiales</taxon>
        <taxon>Aspergillaceae</taxon>
        <taxon>Penicillium</taxon>
        <taxon>Penicillium chrysogenum species complex</taxon>
    </lineage>
</organism>
<dbReference type="InterPro" id="IPR013726">
    <property type="entry name" value="Mitofissin"/>
</dbReference>
<dbReference type="PANTHER" id="PTHR28075">
    <property type="entry name" value="CHROMOSOME 16, WHOLE GENOME SHOTGUN SEQUENCE"/>
    <property type="match status" value="1"/>
</dbReference>
<name>A0ABQ8W4L9_PENCH</name>
<reference evidence="1 2" key="1">
    <citation type="journal article" date="2023" name="IMA Fungus">
        <title>Comparative genomic study of the Penicillium genus elucidates a diverse pangenome and 15 lateral gene transfer events.</title>
        <authorList>
            <person name="Petersen C."/>
            <person name="Sorensen T."/>
            <person name="Nielsen M.R."/>
            <person name="Sondergaard T.E."/>
            <person name="Sorensen J.L."/>
            <person name="Fitzpatrick D.A."/>
            <person name="Frisvad J.C."/>
            <person name="Nielsen K.L."/>
        </authorList>
    </citation>
    <scope>NUCLEOTIDE SEQUENCE [LARGE SCALE GENOMIC DNA]</scope>
    <source>
        <strain evidence="1 2">IBT 3361</strain>
    </source>
</reference>
<keyword evidence="2" id="KW-1185">Reference proteome</keyword>
<evidence type="ECO:0008006" key="3">
    <source>
        <dbReference type="Google" id="ProtNLM"/>
    </source>
</evidence>
<evidence type="ECO:0000313" key="2">
    <source>
        <dbReference type="Proteomes" id="UP001220256"/>
    </source>
</evidence>
<protein>
    <recommendedName>
        <fullName evidence="3">DUF1748-domain-containing protein</fullName>
    </recommendedName>
</protein>
<proteinExistence type="predicted"/>
<dbReference type="PANTHER" id="PTHR28075:SF1">
    <property type="entry name" value="DUF1748-DOMAIN-CONTAINING PROTEIN"/>
    <property type="match status" value="1"/>
</dbReference>
<comment type="caution">
    <text evidence="1">The sequence shown here is derived from an EMBL/GenBank/DDBJ whole genome shotgun (WGS) entry which is preliminary data.</text>
</comment>
<dbReference type="EMBL" id="JAPVEB010000010">
    <property type="protein sequence ID" value="KAJ5255105.1"/>
    <property type="molecule type" value="Genomic_DNA"/>
</dbReference>
<gene>
    <name evidence="1" type="ORF">N7505_010256</name>
</gene>
<accession>A0ABQ8W4L9</accession>